<sequence length="127" mass="14082">MESRTKLTNELVALQQQTPEQPYSIVHRLNLAKAYRGLGYPDLAIGDAYKALLLVDEVAEEGEYHEEALEAANADYLTEGVAGLSIDGNDGSEVKGDDKIMIWAQQHLARTAYVREGMGYSEMLVDY</sequence>
<accession>A0ABR3S4E0</accession>
<evidence type="ECO:0000313" key="2">
    <source>
        <dbReference type="Proteomes" id="UP001521222"/>
    </source>
</evidence>
<dbReference type="EMBL" id="JAKIXB020000001">
    <property type="protein sequence ID" value="KAL1611323.1"/>
    <property type="molecule type" value="Genomic_DNA"/>
</dbReference>
<comment type="caution">
    <text evidence="1">The sequence shown here is derived from an EMBL/GenBank/DDBJ whole genome shotgun (WGS) entry which is preliminary data.</text>
</comment>
<proteinExistence type="predicted"/>
<protein>
    <submittedName>
        <fullName evidence="1">Uncharacterized protein</fullName>
    </submittedName>
</protein>
<evidence type="ECO:0000313" key="1">
    <source>
        <dbReference type="EMBL" id="KAL1611323.1"/>
    </source>
</evidence>
<name>A0ABR3S4E0_9PLEO</name>
<dbReference type="Proteomes" id="UP001521222">
    <property type="component" value="Unassembled WGS sequence"/>
</dbReference>
<keyword evidence="2" id="KW-1185">Reference proteome</keyword>
<reference evidence="1 2" key="1">
    <citation type="submission" date="2024-02" db="EMBL/GenBank/DDBJ databases">
        <title>De novo assembly and annotation of 12 fungi associated with fruit tree decline syndrome in Ontario, Canada.</title>
        <authorList>
            <person name="Sulman M."/>
            <person name="Ellouze W."/>
            <person name="Ilyukhin E."/>
        </authorList>
    </citation>
    <scope>NUCLEOTIDE SEQUENCE [LARGE SCALE GENOMIC DNA]</scope>
    <source>
        <strain evidence="1 2">M97-236</strain>
    </source>
</reference>
<organism evidence="1 2">
    <name type="scientific">Nothophoma quercina</name>
    <dbReference type="NCBI Taxonomy" id="749835"/>
    <lineage>
        <taxon>Eukaryota</taxon>
        <taxon>Fungi</taxon>
        <taxon>Dikarya</taxon>
        <taxon>Ascomycota</taxon>
        <taxon>Pezizomycotina</taxon>
        <taxon>Dothideomycetes</taxon>
        <taxon>Pleosporomycetidae</taxon>
        <taxon>Pleosporales</taxon>
        <taxon>Pleosporineae</taxon>
        <taxon>Didymellaceae</taxon>
        <taxon>Nothophoma</taxon>
    </lineage>
</organism>
<gene>
    <name evidence="1" type="ORF">SLS59_000041</name>
</gene>